<keyword evidence="5" id="KW-1185">Reference proteome</keyword>
<evidence type="ECO:0000256" key="1">
    <source>
        <dbReference type="ARBA" id="ARBA00022837"/>
    </source>
</evidence>
<dbReference type="InterPro" id="IPR002048">
    <property type="entry name" value="EF_hand_dom"/>
</dbReference>
<protein>
    <recommendedName>
        <fullName evidence="3">EF-hand domain-containing protein</fullName>
    </recommendedName>
</protein>
<reference evidence="4 5" key="1">
    <citation type="journal article" date="2015" name="Genome Biol.">
        <title>Comparative genomics of Steinernema reveals deeply conserved gene regulatory networks.</title>
        <authorList>
            <person name="Dillman A.R."/>
            <person name="Macchietto M."/>
            <person name="Porter C.F."/>
            <person name="Rogers A."/>
            <person name="Williams B."/>
            <person name="Antoshechkin I."/>
            <person name="Lee M.M."/>
            <person name="Goodwin Z."/>
            <person name="Lu X."/>
            <person name="Lewis E.E."/>
            <person name="Goodrich-Blair H."/>
            <person name="Stock S.P."/>
            <person name="Adams B.J."/>
            <person name="Sternberg P.W."/>
            <person name="Mortazavi A."/>
        </authorList>
    </citation>
    <scope>NUCLEOTIDE SEQUENCE [LARGE SCALE GENOMIC DNA]</scope>
    <source>
        <strain evidence="4 5">ALL</strain>
    </source>
</reference>
<dbReference type="AlphaFoldDB" id="A0A4U8V485"/>
<proteinExistence type="predicted"/>
<evidence type="ECO:0000313" key="4">
    <source>
        <dbReference type="EMBL" id="TMS39969.1"/>
    </source>
</evidence>
<dbReference type="InterPro" id="IPR011992">
    <property type="entry name" value="EF-hand-dom_pair"/>
</dbReference>
<feature type="chain" id="PRO_5020572825" description="EF-hand domain-containing protein" evidence="2">
    <location>
        <begin position="19"/>
        <end position="159"/>
    </location>
</feature>
<sequence>MIFVFLLFLATITLSASAKVDPFARRELHVLFQKADANNDRYLDQKELKRFVDTFTRRIPRVYKGIEVTGDTLEGARILADELFKRADKHKEGRLSYKGTLVKKSDATNFGELAEKVIINLAHEVNEKPSPYAGVNPFSNMVYRQKRSQEFQINAPVLV</sequence>
<feature type="domain" description="EF-hand" evidence="3">
    <location>
        <begin position="23"/>
        <end position="58"/>
    </location>
</feature>
<evidence type="ECO:0000313" key="5">
    <source>
        <dbReference type="Proteomes" id="UP000298663"/>
    </source>
</evidence>
<dbReference type="SUPFAM" id="SSF47473">
    <property type="entry name" value="EF-hand"/>
    <property type="match status" value="1"/>
</dbReference>
<dbReference type="GO" id="GO:0005509">
    <property type="term" value="F:calcium ion binding"/>
    <property type="evidence" value="ECO:0007669"/>
    <property type="project" value="InterPro"/>
</dbReference>
<dbReference type="PROSITE" id="PS50222">
    <property type="entry name" value="EF_HAND_2"/>
    <property type="match status" value="1"/>
</dbReference>
<reference evidence="4 5" key="2">
    <citation type="journal article" date="2019" name="G3 (Bethesda)">
        <title>Hybrid Assembly of the Genome of the Entomopathogenic Nematode Steinernema carpocapsae Identifies the X-Chromosome.</title>
        <authorList>
            <person name="Serra L."/>
            <person name="Macchietto M."/>
            <person name="Macias-Munoz A."/>
            <person name="McGill C.J."/>
            <person name="Rodriguez I.M."/>
            <person name="Rodriguez B."/>
            <person name="Murad R."/>
            <person name="Mortazavi A."/>
        </authorList>
    </citation>
    <scope>NUCLEOTIDE SEQUENCE [LARGE SCALE GENOMIC DNA]</scope>
    <source>
        <strain evidence="4 5">ALL</strain>
    </source>
</reference>
<keyword evidence="1" id="KW-0106">Calcium</keyword>
<accession>A0A4U8V485</accession>
<organism evidence="4 5">
    <name type="scientific">Steinernema carpocapsae</name>
    <name type="common">Entomopathogenic nematode</name>
    <dbReference type="NCBI Taxonomy" id="34508"/>
    <lineage>
        <taxon>Eukaryota</taxon>
        <taxon>Metazoa</taxon>
        <taxon>Ecdysozoa</taxon>
        <taxon>Nematoda</taxon>
        <taxon>Chromadorea</taxon>
        <taxon>Rhabditida</taxon>
        <taxon>Tylenchina</taxon>
        <taxon>Panagrolaimomorpha</taxon>
        <taxon>Strongyloidoidea</taxon>
        <taxon>Steinernematidae</taxon>
        <taxon>Steinernema</taxon>
    </lineage>
</organism>
<dbReference type="EMBL" id="CM016762">
    <property type="protein sequence ID" value="TMS39969.1"/>
    <property type="molecule type" value="Genomic_DNA"/>
</dbReference>
<dbReference type="PROSITE" id="PS00018">
    <property type="entry name" value="EF_HAND_1"/>
    <property type="match status" value="1"/>
</dbReference>
<dbReference type="InterPro" id="IPR018247">
    <property type="entry name" value="EF_Hand_1_Ca_BS"/>
</dbReference>
<feature type="signal peptide" evidence="2">
    <location>
        <begin position="1"/>
        <end position="18"/>
    </location>
</feature>
<dbReference type="Proteomes" id="UP000298663">
    <property type="component" value="Chromosome X"/>
</dbReference>
<keyword evidence="2" id="KW-0732">Signal</keyword>
<dbReference type="OrthoDB" id="5828838at2759"/>
<gene>
    <name evidence="4" type="ORF">L596_006415</name>
</gene>
<name>A0A4U8V485_STECR</name>
<evidence type="ECO:0000256" key="2">
    <source>
        <dbReference type="SAM" id="SignalP"/>
    </source>
</evidence>
<dbReference type="Pfam" id="PF13499">
    <property type="entry name" value="EF-hand_7"/>
    <property type="match status" value="1"/>
</dbReference>
<evidence type="ECO:0000259" key="3">
    <source>
        <dbReference type="PROSITE" id="PS50222"/>
    </source>
</evidence>
<dbReference type="Gene3D" id="1.10.238.10">
    <property type="entry name" value="EF-hand"/>
    <property type="match status" value="1"/>
</dbReference>